<sequence length="80" mass="9268">MEQQLKARTELQSIAVDLYKSSTNRKLSSVEMTAVPRKGEIVWIESRRVAMMVEDVIWNAENNSVQVYLAPDRNRLDRSD</sequence>
<keyword evidence="2" id="KW-1185">Reference proteome</keyword>
<organism evidence="1 2">
    <name type="scientific">Henriciella pelagia</name>
    <dbReference type="NCBI Taxonomy" id="1977912"/>
    <lineage>
        <taxon>Bacteria</taxon>
        <taxon>Pseudomonadati</taxon>
        <taxon>Pseudomonadota</taxon>
        <taxon>Alphaproteobacteria</taxon>
        <taxon>Hyphomonadales</taxon>
        <taxon>Hyphomonadaceae</taxon>
        <taxon>Henriciella</taxon>
    </lineage>
</organism>
<gene>
    <name evidence="1" type="ORF">GCM10011503_29570</name>
</gene>
<dbReference type="Proteomes" id="UP000628854">
    <property type="component" value="Unassembled WGS sequence"/>
</dbReference>
<dbReference type="EMBL" id="BMKF01000002">
    <property type="protein sequence ID" value="GGB78813.1"/>
    <property type="molecule type" value="Genomic_DNA"/>
</dbReference>
<reference evidence="2" key="1">
    <citation type="journal article" date="2019" name="Int. J. Syst. Evol. Microbiol.">
        <title>The Global Catalogue of Microorganisms (GCM) 10K type strain sequencing project: providing services to taxonomists for standard genome sequencing and annotation.</title>
        <authorList>
            <consortium name="The Broad Institute Genomics Platform"/>
            <consortium name="The Broad Institute Genome Sequencing Center for Infectious Disease"/>
            <person name="Wu L."/>
            <person name="Ma J."/>
        </authorList>
    </citation>
    <scope>NUCLEOTIDE SEQUENCE [LARGE SCALE GENOMIC DNA]</scope>
    <source>
        <strain evidence="2">CGMCC 1.15928</strain>
    </source>
</reference>
<comment type="caution">
    <text evidence="1">The sequence shown here is derived from an EMBL/GenBank/DDBJ whole genome shotgun (WGS) entry which is preliminary data.</text>
</comment>
<protein>
    <submittedName>
        <fullName evidence="1">Uncharacterized protein</fullName>
    </submittedName>
</protein>
<proteinExistence type="predicted"/>
<evidence type="ECO:0000313" key="1">
    <source>
        <dbReference type="EMBL" id="GGB78813.1"/>
    </source>
</evidence>
<dbReference type="RefSeq" id="WP_084393301.1">
    <property type="nucleotide sequence ID" value="NZ_BMKF01000002.1"/>
</dbReference>
<name>A0ABQ1JUY5_9PROT</name>
<evidence type="ECO:0000313" key="2">
    <source>
        <dbReference type="Proteomes" id="UP000628854"/>
    </source>
</evidence>
<accession>A0ABQ1JUY5</accession>